<keyword evidence="1" id="KW-0808">Transferase</keyword>
<keyword evidence="1" id="KW-0804">Transcription</keyword>
<comment type="catalytic activity">
    <reaction evidence="1">
        <text>RNA(n) + a ribonucleoside 5'-triphosphate = RNA(n+1) + diphosphate</text>
        <dbReference type="Rhea" id="RHEA:21248"/>
        <dbReference type="Rhea" id="RHEA-COMP:14527"/>
        <dbReference type="Rhea" id="RHEA-COMP:17342"/>
        <dbReference type="ChEBI" id="CHEBI:33019"/>
        <dbReference type="ChEBI" id="CHEBI:61557"/>
        <dbReference type="ChEBI" id="CHEBI:140395"/>
        <dbReference type="EC" id="2.7.7.6"/>
    </reaction>
</comment>
<dbReference type="PIRSF" id="PIRSF005053">
    <property type="entry name" value="RNA_pol_F_arch"/>
    <property type="match status" value="1"/>
</dbReference>
<keyword evidence="3" id="KW-1185">Reference proteome</keyword>
<dbReference type="InterPro" id="IPR005574">
    <property type="entry name" value="Rpb4/RPC9"/>
</dbReference>
<dbReference type="GO" id="GO:0005737">
    <property type="term" value="C:cytoplasm"/>
    <property type="evidence" value="ECO:0007669"/>
    <property type="project" value="UniProtKB-SubCell"/>
</dbReference>
<dbReference type="EC" id="2.7.7.6" evidence="1"/>
<dbReference type="InterPro" id="IPR044876">
    <property type="entry name" value="HRDC_dom_sf"/>
</dbReference>
<sequence>MEIGEKKIISLGYTREILKKIKEKRDLSYIEERTLKYIDSVYKLSQDKEEKILNKLNEINIKDELKIQILTLLPKNEEELRAILYTNTLAKEDMEKILNIIKDV</sequence>
<dbReference type="GeneID" id="74567988"/>
<evidence type="ECO:0000313" key="3">
    <source>
        <dbReference type="Proteomes" id="UP001055553"/>
    </source>
</evidence>
<proteinExistence type="inferred from homology"/>
<dbReference type="PANTHER" id="PTHR39646">
    <property type="entry name" value="RNA POLYMERASE RPB4"/>
    <property type="match status" value="1"/>
</dbReference>
<organism evidence="2 3">
    <name type="scientific">Nanobdella aerobiophila</name>
    <dbReference type="NCBI Taxonomy" id="2586965"/>
    <lineage>
        <taxon>Archaea</taxon>
        <taxon>Nanobdellota</taxon>
        <taxon>Nanobdellia</taxon>
        <taxon>Nanobdellales</taxon>
        <taxon>Nanobdellaceae</taxon>
        <taxon>Nanobdella</taxon>
    </lineage>
</organism>
<dbReference type="SUPFAM" id="SSF47819">
    <property type="entry name" value="HRDC-like"/>
    <property type="match status" value="1"/>
</dbReference>
<gene>
    <name evidence="1" type="primary">rpo4</name>
    <name evidence="1" type="synonym">rpoF</name>
    <name evidence="2" type="ORF">MJ1_0036</name>
</gene>
<keyword evidence="1 2" id="KW-0240">DNA-directed RNA polymerase</keyword>
<keyword evidence="1" id="KW-0963">Cytoplasm</keyword>
<accession>A0A915SXP9</accession>
<protein>
    <recommendedName>
        <fullName evidence="1">DNA-directed RNA polymerase subunit Rpo4</fullName>
        <ecNumber evidence="1">2.7.7.6</ecNumber>
    </recommendedName>
    <alternativeName>
        <fullName evidence="1">DNA-directed RNA polymerase subunit F</fullName>
    </alternativeName>
</protein>
<dbReference type="Proteomes" id="UP001055553">
    <property type="component" value="Chromosome"/>
</dbReference>
<evidence type="ECO:0000256" key="1">
    <source>
        <dbReference type="HAMAP-Rule" id="MF_00864"/>
    </source>
</evidence>
<dbReference type="AlphaFoldDB" id="A0A915SXP9"/>
<comment type="subcellular location">
    <subcellularLocation>
        <location evidence="1">Cytoplasm</location>
    </subcellularLocation>
</comment>
<reference evidence="3" key="1">
    <citation type="journal article" date="2022" name="Int. J. Syst. Evol. Microbiol.">
        <title>Nanobdella aerobiophila gen. nov., sp. nov., a thermoacidophilic, obligate ectosymbiotic archaeon, and proposal of Nanobdellaceae fam. nov., Nanobdellales ord. nov. and Nanobdellia class. nov.</title>
        <authorList>
            <person name="Kato S."/>
            <person name="Ogasawara A."/>
            <person name="Itoh T."/>
            <person name="Sakai H.D."/>
            <person name="Shimizu M."/>
            <person name="Yuki M."/>
            <person name="Kaneko M."/>
            <person name="Takashina T."/>
            <person name="Ohkuma M."/>
        </authorList>
    </citation>
    <scope>NUCLEOTIDE SEQUENCE [LARGE SCALE GENOMIC DNA]</scope>
    <source>
        <strain evidence="3">MJ1</strain>
    </source>
</reference>
<dbReference type="KEGG" id="naer:MJ1_0036"/>
<dbReference type="GO" id="GO:0000428">
    <property type="term" value="C:DNA-directed RNA polymerase complex"/>
    <property type="evidence" value="ECO:0007669"/>
    <property type="project" value="UniProtKB-KW"/>
</dbReference>
<dbReference type="HAMAP" id="MF_00864">
    <property type="entry name" value="RNApol_arch_Rpo4"/>
    <property type="match status" value="1"/>
</dbReference>
<comment type="subunit">
    <text evidence="1">Part of the RNA polymerase complex. Forms a stalk with Rpo7 that extends from the main structure.</text>
</comment>
<dbReference type="Pfam" id="PF03874">
    <property type="entry name" value="RNA_pol_Rpb4"/>
    <property type="match status" value="1"/>
</dbReference>
<dbReference type="Gene3D" id="1.10.150.80">
    <property type="entry name" value="HRDC domain"/>
    <property type="match status" value="1"/>
</dbReference>
<name>A0A915SXP9_9ARCH</name>
<dbReference type="GO" id="GO:0006352">
    <property type="term" value="P:DNA-templated transcription initiation"/>
    <property type="evidence" value="ECO:0007669"/>
    <property type="project" value="InterPro"/>
</dbReference>
<dbReference type="RefSeq" id="WP_258393257.1">
    <property type="nucleotide sequence ID" value="NZ_AP019769.1"/>
</dbReference>
<dbReference type="InterPro" id="IPR010924">
    <property type="entry name" value="Rpo4"/>
</dbReference>
<dbReference type="GO" id="GO:0003899">
    <property type="term" value="F:DNA-directed RNA polymerase activity"/>
    <property type="evidence" value="ECO:0007669"/>
    <property type="project" value="UniProtKB-UniRule"/>
</dbReference>
<evidence type="ECO:0000313" key="2">
    <source>
        <dbReference type="EMBL" id="BBL45215.1"/>
    </source>
</evidence>
<comment type="similarity">
    <text evidence="1">Belongs to the eukaryotic RPB4 RNA polymerase subunit family.</text>
</comment>
<dbReference type="PANTHER" id="PTHR39646:SF1">
    <property type="entry name" value="DNA-DIRECTED RNA POLYMERASE SUBUNIT RPO4"/>
    <property type="match status" value="1"/>
</dbReference>
<dbReference type="GO" id="GO:0000166">
    <property type="term" value="F:nucleotide binding"/>
    <property type="evidence" value="ECO:0007669"/>
    <property type="project" value="InterPro"/>
</dbReference>
<dbReference type="EMBL" id="AP019769">
    <property type="protein sequence ID" value="BBL45215.1"/>
    <property type="molecule type" value="Genomic_DNA"/>
</dbReference>
<comment type="function">
    <text evidence="1">DNA-dependent RNA polymerase (RNAP) catalyzes the transcription of DNA into RNA using the four ribonucleoside triphosphates as substrates. This subunit is less well bound than the others.</text>
</comment>
<keyword evidence="1" id="KW-0548">Nucleotidyltransferase</keyword>
<dbReference type="InterPro" id="IPR010997">
    <property type="entry name" value="HRDC-like_sf"/>
</dbReference>